<keyword evidence="2" id="KW-1185">Reference proteome</keyword>
<proteinExistence type="predicted"/>
<dbReference type="InterPro" id="IPR003329">
    <property type="entry name" value="Cytidylyl_trans"/>
</dbReference>
<organism evidence="1 2">
    <name type="scientific">Beijerinckia indica subsp. indica (strain ATCC 9039 / DSM 1715 / NCIMB 8712)</name>
    <dbReference type="NCBI Taxonomy" id="395963"/>
    <lineage>
        <taxon>Bacteria</taxon>
        <taxon>Pseudomonadati</taxon>
        <taxon>Pseudomonadota</taxon>
        <taxon>Alphaproteobacteria</taxon>
        <taxon>Hyphomicrobiales</taxon>
        <taxon>Beijerinckiaceae</taxon>
        <taxon>Beijerinckia</taxon>
    </lineage>
</organism>
<dbReference type="STRING" id="395963.Bind_0437"/>
<evidence type="ECO:0000313" key="1">
    <source>
        <dbReference type="EMBL" id="ACB94090.1"/>
    </source>
</evidence>
<reference evidence="2" key="1">
    <citation type="submission" date="2008-03" db="EMBL/GenBank/DDBJ databases">
        <title>Complete sequence of chromosome of Beijerinckia indica subsp. indica ATCC 9039.</title>
        <authorList>
            <consortium name="US DOE Joint Genome Institute"/>
            <person name="Copeland A."/>
            <person name="Lucas S."/>
            <person name="Lapidus A."/>
            <person name="Glavina del Rio T."/>
            <person name="Dalin E."/>
            <person name="Tice H."/>
            <person name="Bruce D."/>
            <person name="Goodwin L."/>
            <person name="Pitluck S."/>
            <person name="LaButti K."/>
            <person name="Schmutz J."/>
            <person name="Larimer F."/>
            <person name="Land M."/>
            <person name="Hauser L."/>
            <person name="Kyrpides N."/>
            <person name="Mikhailova N."/>
            <person name="Dunfield P.F."/>
            <person name="Dedysh S.N."/>
            <person name="Liesack W."/>
            <person name="Saw J.H."/>
            <person name="Alam M."/>
            <person name="Chen Y."/>
            <person name="Murrell J.C."/>
            <person name="Richardson P."/>
        </authorList>
    </citation>
    <scope>NUCLEOTIDE SEQUENCE [LARGE SCALE GENOMIC DNA]</scope>
    <source>
        <strain evidence="2">ATCC 9039 / DSM 1715 / NCIMB 8712</strain>
    </source>
</reference>
<name>B2IE66_BEII9</name>
<dbReference type="SUPFAM" id="SSF53448">
    <property type="entry name" value="Nucleotide-diphospho-sugar transferases"/>
    <property type="match status" value="1"/>
</dbReference>
<protein>
    <submittedName>
        <fullName evidence="1">Spore coat polysaccharide biosynthesis protein F CMP-KDO synthetase-like protein</fullName>
    </submittedName>
</protein>
<sequence>MRPVALVPVTLTEEDCGKLVLYEVEGQPLLTHLFGRIGLAKNPDGLLVVTTQEEADDALAALCAAHEIPCYRGESGDRLRLLVEALKASGKKGAVLIHPDSPLIDPAVIDHVANLVELTDGMLDFIGTTLTPTYPLGMDVEGFTLAALQDSDHRCADAEERAQGTFYLRSHSKLYRILSVKPEDGLHRPDLSLAVRSHEDLPKFAAILAHFKGRQDYTMAELIAFLDQSEALER</sequence>
<dbReference type="OrthoDB" id="9801052at2"/>
<dbReference type="RefSeq" id="WP_012383448.1">
    <property type="nucleotide sequence ID" value="NC_010581.1"/>
</dbReference>
<dbReference type="Gene3D" id="3.90.550.10">
    <property type="entry name" value="Spore Coat Polysaccharide Biosynthesis Protein SpsA, Chain A"/>
    <property type="match status" value="1"/>
</dbReference>
<dbReference type="Proteomes" id="UP000001695">
    <property type="component" value="Chromosome"/>
</dbReference>
<accession>B2IE66</accession>
<dbReference type="eggNOG" id="COG1861">
    <property type="taxonomic scope" value="Bacteria"/>
</dbReference>
<reference evidence="1 2" key="2">
    <citation type="journal article" date="2010" name="J. Bacteriol.">
        <title>Complete genome sequence of Beijerinckia indica subsp. indica.</title>
        <authorList>
            <person name="Tamas I."/>
            <person name="Dedysh S.N."/>
            <person name="Liesack W."/>
            <person name="Stott M.B."/>
            <person name="Alam M."/>
            <person name="Murrell J.C."/>
            <person name="Dunfield P.F."/>
        </authorList>
    </citation>
    <scope>NUCLEOTIDE SEQUENCE [LARGE SCALE GENOMIC DNA]</scope>
    <source>
        <strain evidence="2">ATCC 9039 / DSM 1715 / NCIMB 8712</strain>
    </source>
</reference>
<dbReference type="EMBL" id="CP001016">
    <property type="protein sequence ID" value="ACB94090.1"/>
    <property type="molecule type" value="Genomic_DNA"/>
</dbReference>
<dbReference type="HOGENOM" id="CLU_1183165_0_0_5"/>
<gene>
    <name evidence="1" type="ordered locus">Bind_0437</name>
</gene>
<dbReference type="AlphaFoldDB" id="B2IE66"/>
<dbReference type="Pfam" id="PF02348">
    <property type="entry name" value="CTP_transf_3"/>
    <property type="match status" value="1"/>
</dbReference>
<dbReference type="KEGG" id="bid:Bind_0437"/>
<evidence type="ECO:0000313" key="2">
    <source>
        <dbReference type="Proteomes" id="UP000001695"/>
    </source>
</evidence>
<dbReference type="InterPro" id="IPR029044">
    <property type="entry name" value="Nucleotide-diphossugar_trans"/>
</dbReference>